<dbReference type="Proteomes" id="UP000033647">
    <property type="component" value="Unassembled WGS sequence"/>
</dbReference>
<sequence>MAEAVRCCLLELPIELRSAIYDYASPSYRTVTVGIAGLEGKRADIVYRQYGGGRSPFPGIPVYSDAVVERKYDASLLSTTDAKTLHLTSTTPDPTEDIQLETGYKSLILVNKQINNELKRHFALKTRRQTDLFIQYPHGLHVLQSGAPQLLRRSRTVHIAGTYKPREFSVQHAARLPGHTAEPVWKLQGDVIVDTAKELEQLVRTMFKSNSSPPSFEKLEMRIYFQGDNSLGVPWCDDDSPIAVALRNVGPVRIELESWRGNSGNAVFLTAFPNGTGRRCVTQSYHRLQEGSRGQPEPGSCVINPDWPGLSKQDESATPAPRMAES</sequence>
<evidence type="ECO:0000313" key="3">
    <source>
        <dbReference type="Proteomes" id="UP000033647"/>
    </source>
</evidence>
<dbReference type="OrthoDB" id="3899662at2759"/>
<feature type="region of interest" description="Disordered" evidence="1">
    <location>
        <begin position="286"/>
        <end position="326"/>
    </location>
</feature>
<proteinExistence type="predicted"/>
<keyword evidence="3" id="KW-1185">Reference proteome</keyword>
<dbReference type="EMBL" id="LAFY01000403">
    <property type="protein sequence ID" value="KJX98455.1"/>
    <property type="molecule type" value="Genomic_DNA"/>
</dbReference>
<protein>
    <submittedName>
        <fullName evidence="2">Uncharacterized protein</fullName>
    </submittedName>
</protein>
<organism evidence="2 3">
    <name type="scientific">Zymoseptoria brevis</name>
    <dbReference type="NCBI Taxonomy" id="1047168"/>
    <lineage>
        <taxon>Eukaryota</taxon>
        <taxon>Fungi</taxon>
        <taxon>Dikarya</taxon>
        <taxon>Ascomycota</taxon>
        <taxon>Pezizomycotina</taxon>
        <taxon>Dothideomycetes</taxon>
        <taxon>Dothideomycetidae</taxon>
        <taxon>Mycosphaerellales</taxon>
        <taxon>Mycosphaerellaceae</taxon>
        <taxon>Zymoseptoria</taxon>
    </lineage>
</organism>
<evidence type="ECO:0000313" key="2">
    <source>
        <dbReference type="EMBL" id="KJX98455.1"/>
    </source>
</evidence>
<dbReference type="AlphaFoldDB" id="A0A0F4GQJ6"/>
<evidence type="ECO:0000256" key="1">
    <source>
        <dbReference type="SAM" id="MobiDB-lite"/>
    </source>
</evidence>
<gene>
    <name evidence="2" type="ORF">TI39_contig411g00020</name>
</gene>
<name>A0A0F4GQJ6_9PEZI</name>
<reference evidence="2 3" key="1">
    <citation type="submission" date="2015-03" db="EMBL/GenBank/DDBJ databases">
        <title>RNA-seq based gene annotation and comparative genomics of four Zymoseptoria species reveal species-specific pathogenicity related genes and transposable element activity.</title>
        <authorList>
            <person name="Grandaubert J."/>
            <person name="Bhattacharyya A."/>
            <person name="Stukenbrock E.H."/>
        </authorList>
    </citation>
    <scope>NUCLEOTIDE SEQUENCE [LARGE SCALE GENOMIC DNA]</scope>
    <source>
        <strain evidence="2 3">Zb18110</strain>
    </source>
</reference>
<comment type="caution">
    <text evidence="2">The sequence shown here is derived from an EMBL/GenBank/DDBJ whole genome shotgun (WGS) entry which is preliminary data.</text>
</comment>
<accession>A0A0F4GQJ6</accession>